<dbReference type="PANTHER" id="PTHR10099:SF1">
    <property type="entry name" value="PHOSPHORIBOSYLFORMYLGLYCINAMIDINE SYNTHASE"/>
    <property type="match status" value="1"/>
</dbReference>
<dbReference type="InterPro" id="IPR010918">
    <property type="entry name" value="PurM-like_C_dom"/>
</dbReference>
<dbReference type="Proteomes" id="UP000008466">
    <property type="component" value="Chromosome"/>
</dbReference>
<dbReference type="eggNOG" id="COG0046">
    <property type="taxonomic scope" value="Bacteria"/>
</dbReference>
<dbReference type="NCBIfam" id="TIGR01857">
    <property type="entry name" value="FGAM-synthase"/>
    <property type="match status" value="1"/>
</dbReference>
<gene>
    <name evidence="2" type="ordered locus">SpiBuddy_2149</name>
</gene>
<dbReference type="EMBL" id="CP002541">
    <property type="protein sequence ID" value="ADY13968.1"/>
    <property type="molecule type" value="Genomic_DNA"/>
</dbReference>
<dbReference type="Pfam" id="PF02769">
    <property type="entry name" value="AIRS_C"/>
    <property type="match status" value="1"/>
</dbReference>
<dbReference type="CDD" id="cd02204">
    <property type="entry name" value="PurL_repeat2"/>
    <property type="match status" value="1"/>
</dbReference>
<dbReference type="RefSeq" id="WP_013607817.1">
    <property type="nucleotide sequence ID" value="NC_015152.1"/>
</dbReference>
<dbReference type="InterPro" id="IPR036921">
    <property type="entry name" value="PurM-like_N_sf"/>
</dbReference>
<dbReference type="Gene3D" id="3.30.1330.10">
    <property type="entry name" value="PurM-like, N-terminal domain"/>
    <property type="match status" value="2"/>
</dbReference>
<dbReference type="Gene3D" id="3.40.50.880">
    <property type="match status" value="1"/>
</dbReference>
<dbReference type="EC" id="6.3.5.3" evidence="2"/>
<dbReference type="HOGENOM" id="CLU_003100_2_0_12"/>
<dbReference type="STRING" id="158189.SpiBuddy_2149"/>
<feature type="domain" description="PurM-like C-terminal" evidence="1">
    <location>
        <begin position="427"/>
        <end position="577"/>
    </location>
</feature>
<dbReference type="CDD" id="cd02203">
    <property type="entry name" value="PurL_repeat1"/>
    <property type="match status" value="1"/>
</dbReference>
<evidence type="ECO:0000259" key="1">
    <source>
        <dbReference type="Pfam" id="PF02769"/>
    </source>
</evidence>
<dbReference type="InterPro" id="IPR029062">
    <property type="entry name" value="Class_I_gatase-like"/>
</dbReference>
<keyword evidence="2" id="KW-0436">Ligase</keyword>
<name>F0RSR8_SPHGB</name>
<evidence type="ECO:0000313" key="3">
    <source>
        <dbReference type="Proteomes" id="UP000008466"/>
    </source>
</evidence>
<dbReference type="AlphaFoldDB" id="F0RSR8"/>
<dbReference type="Pfam" id="PF13507">
    <property type="entry name" value="GATase_5"/>
    <property type="match status" value="1"/>
</dbReference>
<dbReference type="OrthoDB" id="9804441at2"/>
<keyword evidence="3" id="KW-1185">Reference proteome</keyword>
<dbReference type="KEGG" id="sbu:SpiBuddy_2149"/>
<dbReference type="eggNOG" id="COG0047">
    <property type="taxonomic scope" value="Bacteria"/>
</dbReference>
<dbReference type="GO" id="GO:0004642">
    <property type="term" value="F:phosphoribosylformylglycinamidine synthase activity"/>
    <property type="evidence" value="ECO:0007669"/>
    <property type="project" value="UniProtKB-EC"/>
</dbReference>
<dbReference type="Gene3D" id="3.90.650.10">
    <property type="entry name" value="PurM-like C-terminal domain"/>
    <property type="match status" value="1"/>
</dbReference>
<dbReference type="SUPFAM" id="SSF56042">
    <property type="entry name" value="PurM C-terminal domain-like"/>
    <property type="match status" value="2"/>
</dbReference>
<dbReference type="SMART" id="SM01211">
    <property type="entry name" value="GATase_5"/>
    <property type="match status" value="1"/>
</dbReference>
<sequence length="1215" mass="133249">MVQRIWVRRKQGFRSSEQALSTSLTSLLALKTPACVAICYRYDIEGLDELEAAYVSRSILSMVQRDEVLAQIPACSWTLGVEMHPGQFDQRSDSTRMCIQLVYPHRSVSVRCATFYCFSSQLDEEEQKRIRTYLINPVEAREASPKLAEHLGESTFVPAFSDQLTGFCSRTDLNELIQEYSLAMDCADLMVVQRYFADKKRDPFLTELKVIDTYWSDHCRHTTFLTELDQICIEDPEVLTTFASYLETRRSLHSTKPICLMDLATLAAKQLRKQGKLNRMEVSEEINACSVTVEVQTDNGPKACLVLFKNETHNHPTEIEPFGGAATCIGGAIRDPLSSRAYVYQAMRISGCADPRTPFSQTLEGKLPQRVIAQRSALGYSSYGNQVGLATGIVEEIYHPRFVAKHLELGFVIAAALQSQVRRERPKEGDLVILVGGRTGRDGCGGATGSSKSHDTASLATCAAEVQKGNAPEERKIQRLLRKSEVSKLIKRCNDFGAGGVSVAIGELAAGLVIDLDAIPTKYEGLDGTERAISESQERMAMVVGPDDVSAFLSYANEENLEATVVARVTKEPTLHMTYQGRTLVELDRALLDSNGAKKHATVHIKQYAPSLASNRYLDFDAMLSDLNVASKQALSQLFDNTIGSGTLLLPYGGKTMRTPIQAMAALIAVGDTTSHTASLASWGYDPYEMEQNPFKGAFVSVLHSLAKVVATGGDWDQTYLTFQEYFGRPGEDRSRWGEVTAALLGAFKAQMLFCKAAIGGKDSMSGTFKDLDVPPTLVSFAVSVAPEDEVLSPEFKQAGSKLLLLQADDERSLPGLFEQVSKLVKTKQVLSCWALGYGGIAEALAKMALGNEIGCEVETDLDLLCKRYGSFLVEADHELSVPSFLIGHTTAKATLCLGSVQRDLQQVHQLLSKPLESVYGTMEEQASPSSLPTLSYTGRERLRSHYPVKKPKVLLPVFYGTNCEYDVARAWQLCNVDCETLVINTQNEREVKQSILRFRDALSQSQILFLSGGFSAADEPDGSGKFIAAFLRNPLIQEEIANLLDKRDGLVGGICNGFQALVQVGLLPYGRITTTTERDPLLDFNRKGKHIAAIVRTRVSSTLSPWFSEYEVGATQLLPISHGEGRFTAPPETLKALADAGQIASQYVDENGLAADFSIHNPNGSLYAVEALSSPDGKVFGRMAHSERVIGDIYRNVPLAADCALFKGAASYVR</sequence>
<dbReference type="GO" id="GO:0005524">
    <property type="term" value="F:ATP binding"/>
    <property type="evidence" value="ECO:0007669"/>
    <property type="project" value="UniProtKB-KW"/>
</dbReference>
<proteinExistence type="predicted"/>
<dbReference type="InterPro" id="IPR036676">
    <property type="entry name" value="PurM-like_C_sf"/>
</dbReference>
<dbReference type="SUPFAM" id="SSF52317">
    <property type="entry name" value="Class I glutamine amidotransferase-like"/>
    <property type="match status" value="1"/>
</dbReference>
<evidence type="ECO:0000313" key="2">
    <source>
        <dbReference type="EMBL" id="ADY13968.1"/>
    </source>
</evidence>
<protein>
    <submittedName>
        <fullName evidence="2">Phosphoribosylformylglycinamidine synthase</fullName>
        <ecNumber evidence="2">6.3.5.3</ecNumber>
    </submittedName>
</protein>
<organism evidence="2 3">
    <name type="scientific">Sphaerochaeta globosa (strain ATCC BAA-1886 / DSM 22777 / Buddy)</name>
    <name type="common">Spirochaeta sp. (strain Buddy)</name>
    <dbReference type="NCBI Taxonomy" id="158189"/>
    <lineage>
        <taxon>Bacteria</taxon>
        <taxon>Pseudomonadati</taxon>
        <taxon>Spirochaetota</taxon>
        <taxon>Spirochaetia</taxon>
        <taxon>Spirochaetales</taxon>
        <taxon>Sphaerochaetaceae</taxon>
        <taxon>Sphaerochaeta</taxon>
    </lineage>
</organism>
<dbReference type="InterPro" id="IPR010141">
    <property type="entry name" value="FGAM_synthase"/>
</dbReference>
<dbReference type="GO" id="GO:0006164">
    <property type="term" value="P:purine nucleotide biosynthetic process"/>
    <property type="evidence" value="ECO:0007669"/>
    <property type="project" value="UniProtKB-KW"/>
</dbReference>
<reference evidence="3" key="1">
    <citation type="submission" date="2011-02" db="EMBL/GenBank/DDBJ databases">
        <title>Complete sequence of Spirochaeta sp. Buddy.</title>
        <authorList>
            <person name="Lucas S."/>
            <person name="Copeland A."/>
            <person name="Lapidus A."/>
            <person name="Cheng J.-F."/>
            <person name="Goodwin L."/>
            <person name="Pitluck S."/>
            <person name="Zeytun A."/>
            <person name="Detter J.C."/>
            <person name="Han C."/>
            <person name="Tapia R."/>
            <person name="Land M."/>
            <person name="Hauser L."/>
            <person name="Kyrpides N."/>
            <person name="Ivanova N."/>
            <person name="Mikhailova N."/>
            <person name="Pagani I."/>
            <person name="Ritalahti K.M."/>
            <person name="Loeffler F.E."/>
            <person name="Woyke T."/>
        </authorList>
    </citation>
    <scope>NUCLEOTIDE SEQUENCE [LARGE SCALE GENOMIC DNA]</scope>
    <source>
        <strain evidence="3">ATCC BAA-1886 / DSM 22777 / Buddy</strain>
    </source>
</reference>
<dbReference type="GO" id="GO:0005737">
    <property type="term" value="C:cytoplasm"/>
    <property type="evidence" value="ECO:0007669"/>
    <property type="project" value="TreeGrafter"/>
</dbReference>
<dbReference type="PROSITE" id="PS51273">
    <property type="entry name" value="GATASE_TYPE_1"/>
    <property type="match status" value="1"/>
</dbReference>
<dbReference type="GO" id="GO:0046872">
    <property type="term" value="F:metal ion binding"/>
    <property type="evidence" value="ECO:0007669"/>
    <property type="project" value="UniProtKB-KW"/>
</dbReference>
<accession>F0RSR8</accession>
<dbReference type="SUPFAM" id="SSF55326">
    <property type="entry name" value="PurM N-terminal domain-like"/>
    <property type="match status" value="2"/>
</dbReference>
<dbReference type="PANTHER" id="PTHR10099">
    <property type="entry name" value="PHOSPHORIBOSYLFORMYLGLYCINAMIDINE SYNTHASE"/>
    <property type="match status" value="1"/>
</dbReference>